<sequence>MPRKRESIHQPAVKKVQSPGADTITIGEALTTGMPGEAVEVIRYCTMDSRLRGNDEIGTGTADCSW</sequence>
<feature type="region of interest" description="Disordered" evidence="1">
    <location>
        <begin position="1"/>
        <end position="20"/>
    </location>
</feature>
<dbReference type="AlphaFoldDB" id="A0A6N3X4P4"/>
<organism evidence="2 3">
    <name type="scientific">Candidatus Synechococcus spongiarum 142</name>
    <dbReference type="NCBI Taxonomy" id="1608213"/>
    <lineage>
        <taxon>Bacteria</taxon>
        <taxon>Bacillati</taxon>
        <taxon>Cyanobacteriota</taxon>
        <taxon>Cyanophyceae</taxon>
        <taxon>Synechococcales</taxon>
        <taxon>Synechococcaceae</taxon>
        <taxon>Synechococcus</taxon>
    </lineage>
</organism>
<name>A0A6N3X4P4_9SYNE</name>
<gene>
    <name evidence="2" type="ORF">TH68_05190</name>
</gene>
<accession>A0A6N3X4P4</accession>
<proteinExistence type="predicted"/>
<comment type="caution">
    <text evidence="2">The sequence shown here is derived from an EMBL/GenBank/DDBJ whole genome shotgun (WGS) entry which is preliminary data.</text>
</comment>
<evidence type="ECO:0000256" key="1">
    <source>
        <dbReference type="SAM" id="MobiDB-lite"/>
    </source>
</evidence>
<evidence type="ECO:0000313" key="2">
    <source>
        <dbReference type="EMBL" id="KKZ14340.1"/>
    </source>
</evidence>
<dbReference type="EMBL" id="JXUO01000169">
    <property type="protein sequence ID" value="KKZ14340.1"/>
    <property type="molecule type" value="Genomic_DNA"/>
</dbReference>
<reference evidence="2 3" key="1">
    <citation type="submission" date="2015-01" db="EMBL/GenBank/DDBJ databases">
        <title>Lifestyle Evolution in Cyanobacterial Symbionts of Sponges.</title>
        <authorList>
            <person name="Burgsdorf I."/>
            <person name="Slaby B.M."/>
            <person name="Handley K.M."/>
            <person name="Haber M."/>
            <person name="Blom J."/>
            <person name="Marshall C.W."/>
            <person name="Gilbert J.A."/>
            <person name="Hentschel U."/>
            <person name="Steindler L."/>
        </authorList>
    </citation>
    <scope>NUCLEOTIDE SEQUENCE [LARGE SCALE GENOMIC DNA]</scope>
    <source>
        <strain evidence="2">142</strain>
    </source>
</reference>
<dbReference type="Proteomes" id="UP000035054">
    <property type="component" value="Unassembled WGS sequence"/>
</dbReference>
<protein>
    <submittedName>
        <fullName evidence="2">Uncharacterized protein</fullName>
    </submittedName>
</protein>
<evidence type="ECO:0000313" key="3">
    <source>
        <dbReference type="Proteomes" id="UP000035054"/>
    </source>
</evidence>